<dbReference type="AlphaFoldDB" id="A0A4C1XEJ3"/>
<dbReference type="Proteomes" id="UP000299102">
    <property type="component" value="Unassembled WGS sequence"/>
</dbReference>
<feature type="region of interest" description="Disordered" evidence="1">
    <location>
        <begin position="47"/>
        <end position="66"/>
    </location>
</feature>
<feature type="compositionally biased region" description="Basic residues" evidence="1">
    <location>
        <begin position="50"/>
        <end position="66"/>
    </location>
</feature>
<accession>A0A4C1XEJ3</accession>
<name>A0A4C1XEJ3_EUMVA</name>
<dbReference type="EMBL" id="BGZK01000793">
    <property type="protein sequence ID" value="GBP60667.1"/>
    <property type="molecule type" value="Genomic_DNA"/>
</dbReference>
<sequence>MPVKCKLDSPTEGSVQTCRHVDSFLNTQQSSHQLSPFLDTRGKLYINTHGHSRKRPVPPKRSSTLRHGRKSGRYYFLSLPLDLTLFRSASRDPDASLEVFTHTKSAQRR</sequence>
<reference evidence="2 3" key="1">
    <citation type="journal article" date="2019" name="Commun. Biol.">
        <title>The bagworm genome reveals a unique fibroin gene that provides high tensile strength.</title>
        <authorList>
            <person name="Kono N."/>
            <person name="Nakamura H."/>
            <person name="Ohtoshi R."/>
            <person name="Tomita M."/>
            <person name="Numata K."/>
            <person name="Arakawa K."/>
        </authorList>
    </citation>
    <scope>NUCLEOTIDE SEQUENCE [LARGE SCALE GENOMIC DNA]</scope>
</reference>
<keyword evidence="3" id="KW-1185">Reference proteome</keyword>
<evidence type="ECO:0000313" key="3">
    <source>
        <dbReference type="Proteomes" id="UP000299102"/>
    </source>
</evidence>
<gene>
    <name evidence="2" type="ORF">EVAR_55737_1</name>
</gene>
<organism evidence="2 3">
    <name type="scientific">Eumeta variegata</name>
    <name type="common">Bagworm moth</name>
    <name type="synonym">Eumeta japonica</name>
    <dbReference type="NCBI Taxonomy" id="151549"/>
    <lineage>
        <taxon>Eukaryota</taxon>
        <taxon>Metazoa</taxon>
        <taxon>Ecdysozoa</taxon>
        <taxon>Arthropoda</taxon>
        <taxon>Hexapoda</taxon>
        <taxon>Insecta</taxon>
        <taxon>Pterygota</taxon>
        <taxon>Neoptera</taxon>
        <taxon>Endopterygota</taxon>
        <taxon>Lepidoptera</taxon>
        <taxon>Glossata</taxon>
        <taxon>Ditrysia</taxon>
        <taxon>Tineoidea</taxon>
        <taxon>Psychidae</taxon>
        <taxon>Oiketicinae</taxon>
        <taxon>Eumeta</taxon>
    </lineage>
</organism>
<comment type="caution">
    <text evidence="2">The sequence shown here is derived from an EMBL/GenBank/DDBJ whole genome shotgun (WGS) entry which is preliminary data.</text>
</comment>
<protein>
    <submittedName>
        <fullName evidence="2">Uncharacterized protein</fullName>
    </submittedName>
</protein>
<evidence type="ECO:0000256" key="1">
    <source>
        <dbReference type="SAM" id="MobiDB-lite"/>
    </source>
</evidence>
<proteinExistence type="predicted"/>
<evidence type="ECO:0000313" key="2">
    <source>
        <dbReference type="EMBL" id="GBP60667.1"/>
    </source>
</evidence>